<protein>
    <submittedName>
        <fullName evidence="1">CLUMA_CG001143, isoform A</fullName>
    </submittedName>
</protein>
<organism evidence="1 2">
    <name type="scientific">Clunio marinus</name>
    <dbReference type="NCBI Taxonomy" id="568069"/>
    <lineage>
        <taxon>Eukaryota</taxon>
        <taxon>Metazoa</taxon>
        <taxon>Ecdysozoa</taxon>
        <taxon>Arthropoda</taxon>
        <taxon>Hexapoda</taxon>
        <taxon>Insecta</taxon>
        <taxon>Pterygota</taxon>
        <taxon>Neoptera</taxon>
        <taxon>Endopterygota</taxon>
        <taxon>Diptera</taxon>
        <taxon>Nematocera</taxon>
        <taxon>Chironomoidea</taxon>
        <taxon>Chironomidae</taxon>
        <taxon>Clunio</taxon>
    </lineage>
</organism>
<sequence>MERRVGCSHVSDEHEKLLNGFTVVINFLSSHVRYITMSLTNSKNFISPSTEIEEKKQSKHAI</sequence>
<name>A0A1J1HH58_9DIPT</name>
<evidence type="ECO:0000313" key="2">
    <source>
        <dbReference type="Proteomes" id="UP000183832"/>
    </source>
</evidence>
<accession>A0A1J1HH58</accession>
<gene>
    <name evidence="1" type="ORF">CLUMA_CG001143</name>
</gene>
<evidence type="ECO:0000313" key="1">
    <source>
        <dbReference type="EMBL" id="CRK87341.1"/>
    </source>
</evidence>
<keyword evidence="2" id="KW-1185">Reference proteome</keyword>
<proteinExistence type="predicted"/>
<dbReference type="AlphaFoldDB" id="A0A1J1HH58"/>
<dbReference type="EMBL" id="CVRI01000004">
    <property type="protein sequence ID" value="CRK87341.1"/>
    <property type="molecule type" value="Genomic_DNA"/>
</dbReference>
<reference evidence="1 2" key="1">
    <citation type="submission" date="2015-04" db="EMBL/GenBank/DDBJ databases">
        <authorList>
            <person name="Syromyatnikov M.Y."/>
            <person name="Popov V.N."/>
        </authorList>
    </citation>
    <scope>NUCLEOTIDE SEQUENCE [LARGE SCALE GENOMIC DNA]</scope>
</reference>
<dbReference type="Proteomes" id="UP000183832">
    <property type="component" value="Unassembled WGS sequence"/>
</dbReference>